<evidence type="ECO:0000256" key="6">
    <source>
        <dbReference type="SAM" id="MobiDB-lite"/>
    </source>
</evidence>
<keyword evidence="5" id="KW-0175">Coiled coil</keyword>
<dbReference type="PANTHER" id="PTHR22683">
    <property type="entry name" value="SPORULATION PROTEIN RELATED"/>
    <property type="match status" value="1"/>
</dbReference>
<evidence type="ECO:0000313" key="10">
    <source>
        <dbReference type="EMBL" id="RKT78763.1"/>
    </source>
</evidence>
<sequence>MRLRLRLTNRRQPARPPADVLLDCPDGTRLGDVRSALAPDEDDNPGGPCAVRVGAVEFGDDHPVGTFPLLDGVEVTLAPAGDLRTDHGSTPAAGLVELHVVGGPSAGRRYRLARGEHLLGRGPGCGFDLPDLGVSRAHARVVVGDEGTTIAELDPTNPTLLDGVRLPAAGSALAAGSRLTLASTTLELRRPTSRPARVTVGGGRWLVHRPPRFPDVHQAESIPLPAEPVAAQRLRMPLLASLAPVVLSALLAWVMHSPAMLLFALLSPVMLLGQWWSDRRHGRRSHRRRLAEYRLAVAEAEREFARAVDEETAARREAQPDLATVLAVAEQRDARLWQRRAGDVDDLVLRLGSADQPARTTLEQASGSASSAPPTHSATCPDVPVVVDLSTTPVVGLAGGRARTLSLASSLIGQVAVWHSPQRVSAVLMSTSPEAEHDWAWMTRLPHLRGDTSSVSLGLTDGTTSLATRVAELSDHVDRLTGPSGAPGRDDSGISSTVVVVLDGASRLRTVTGVERLLRLGPAAGLRFVCLDERAERLPAETVCRVDVHSGPGATATVTRTGVGPATLVPDLPDVGWRESLAAAMAPLDDATPSDHEGSLPASVPFDRLAAEAGVDVLSTTGLVASWSSSRSPRALMGVTADGPWWLDLATDGPHLLVGGTTGAGKSELLQTLVAGLACASPPTDVSLVLVDYKGGSAFGECAGLPHVLGLVTDLDAALTERALVSLEAELRRRERVLSTSGAKDLDDHRRRRAADPSLPPLARLVLVVDEFKVLADELPDFVAGLVRLAAVGRSLGVHLVLATQRPGGIVSADMRANVSLRVALRVRDRSDSDDVIESPEAAAISDRMPGRAFARDAGGRLTEVQVAHVGAGVTARSATTGAVVETPDRLRAEVHVRRLSFPELGLPRPLTPGASSHGGTTVLAEVVRSARAAVVRLGLTPPVPPWPPPLPVTLPLSVHEADGPDTATLDSRSQPGAVNWGLRDEPEHQRQEPMTWHPDDGHVGIAGGARTGRTTALRSLVCTVAERYTPAELHVHVLQGRAGGLDDLLGLPHVGAVIAADADPASARRLVAHVSELCRRPRTEGDPLTVLVVDGWEAVDESLAGADHGESSDLLLRAARDGLGAGLRLFVGGGRAVASGRLASVLQRTVVMAMPDPLDLTLAGVDARRAGEASGPGRGFELPGMHLVQIGHVGVTPHTLDQTVAATALAARLTGRHVSVPRSRRAARFRPVPTAVSLRDLAEGDHLDDAGSCGVAVGLGPDDVGAVRLDTSGGRVVVSGPPRSGRSTALATLAAGHLRRGRHVVAVLPRRSALSRLKSRSLTTIAVDDVEALVATHRDHRDVGVLVDDAELLAGTPMEDALVQLSEIVGGTGGFVAAAVDAGRATGMFRGLVPTLCRDGVGLVLAPTSAADGDLLRVRLDPVAVRRPGLAVLVDGGVTVPVQVADALADVVDQQST</sequence>
<dbReference type="Pfam" id="PF16697">
    <property type="entry name" value="Yop-YscD_cpl"/>
    <property type="match status" value="1"/>
</dbReference>
<organism evidence="10 11">
    <name type="scientific">Terracoccus luteus</name>
    <dbReference type="NCBI Taxonomy" id="53356"/>
    <lineage>
        <taxon>Bacteria</taxon>
        <taxon>Bacillati</taxon>
        <taxon>Actinomycetota</taxon>
        <taxon>Actinomycetes</taxon>
        <taxon>Micrococcales</taxon>
        <taxon>Intrasporangiaceae</taxon>
        <taxon>Terracoccus</taxon>
    </lineage>
</organism>
<dbReference type="InterPro" id="IPR032030">
    <property type="entry name" value="YscD_cytoplasmic_dom"/>
</dbReference>
<keyword evidence="7" id="KW-0472">Membrane</keyword>
<dbReference type="SUPFAM" id="SSF52540">
    <property type="entry name" value="P-loop containing nucleoside triphosphate hydrolases"/>
    <property type="match status" value="1"/>
</dbReference>
<evidence type="ECO:0000259" key="9">
    <source>
        <dbReference type="PROSITE" id="PS50901"/>
    </source>
</evidence>
<feature type="domain" description="FtsK" evidence="9">
    <location>
        <begin position="642"/>
        <end position="834"/>
    </location>
</feature>
<evidence type="ECO:0000256" key="4">
    <source>
        <dbReference type="PROSITE-ProRule" id="PRU00289"/>
    </source>
</evidence>
<dbReference type="PANTHER" id="PTHR22683:SF1">
    <property type="entry name" value="TYPE VII SECRETION SYSTEM PROTEIN ESSC"/>
    <property type="match status" value="1"/>
</dbReference>
<accession>A0A495Y1T3</accession>
<proteinExistence type="predicted"/>
<evidence type="ECO:0000259" key="8">
    <source>
        <dbReference type="PROSITE" id="PS50006"/>
    </source>
</evidence>
<dbReference type="Gene3D" id="2.60.200.20">
    <property type="match status" value="1"/>
</dbReference>
<feature type="compositionally biased region" description="Low complexity" evidence="6">
    <location>
        <begin position="365"/>
        <end position="379"/>
    </location>
</feature>
<dbReference type="GO" id="GO:0005524">
    <property type="term" value="F:ATP binding"/>
    <property type="evidence" value="ECO:0007669"/>
    <property type="project" value="UniProtKB-UniRule"/>
</dbReference>
<dbReference type="Pfam" id="PF01580">
    <property type="entry name" value="FtsK_SpoIIIE"/>
    <property type="match status" value="2"/>
</dbReference>
<dbReference type="PROSITE" id="PS50901">
    <property type="entry name" value="FTSK"/>
    <property type="match status" value="2"/>
</dbReference>
<dbReference type="SUPFAM" id="SSF49879">
    <property type="entry name" value="SMAD/FHA domain"/>
    <property type="match status" value="1"/>
</dbReference>
<keyword evidence="2 4" id="KW-0547">Nucleotide-binding</keyword>
<keyword evidence="1" id="KW-0597">Phosphoprotein</keyword>
<dbReference type="InterPro" id="IPR002543">
    <property type="entry name" value="FtsK_dom"/>
</dbReference>
<dbReference type="CDD" id="cd00060">
    <property type="entry name" value="FHA"/>
    <property type="match status" value="1"/>
</dbReference>
<dbReference type="InterPro" id="IPR027417">
    <property type="entry name" value="P-loop_NTPase"/>
</dbReference>
<gene>
    <name evidence="10" type="ORF">DFJ68_2212</name>
</gene>
<dbReference type="RefSeq" id="WP_121033186.1">
    <property type="nucleotide sequence ID" value="NZ_RBXT01000001.1"/>
</dbReference>
<dbReference type="InterPro" id="IPR003593">
    <property type="entry name" value="AAA+_ATPase"/>
</dbReference>
<feature type="domain" description="FtsK" evidence="9">
    <location>
        <begin position="992"/>
        <end position="1170"/>
    </location>
</feature>
<feature type="transmembrane region" description="Helical" evidence="7">
    <location>
        <begin position="236"/>
        <end position="254"/>
    </location>
</feature>
<keyword evidence="7" id="KW-1133">Transmembrane helix</keyword>
<dbReference type="OrthoDB" id="9807790at2"/>
<evidence type="ECO:0000256" key="5">
    <source>
        <dbReference type="SAM" id="Coils"/>
    </source>
</evidence>
<evidence type="ECO:0000313" key="11">
    <source>
        <dbReference type="Proteomes" id="UP000278440"/>
    </source>
</evidence>
<evidence type="ECO:0000256" key="3">
    <source>
        <dbReference type="ARBA" id="ARBA00022840"/>
    </source>
</evidence>
<dbReference type="EMBL" id="RBXT01000001">
    <property type="protein sequence ID" value="RKT78763.1"/>
    <property type="molecule type" value="Genomic_DNA"/>
</dbReference>
<protein>
    <submittedName>
        <fullName evidence="10">S-DNA-T family DNA segregation ATPase FtsK/SpoIIIE</fullName>
    </submittedName>
</protein>
<dbReference type="InterPro" id="IPR000253">
    <property type="entry name" value="FHA_dom"/>
</dbReference>
<keyword evidence="3 4" id="KW-0067">ATP-binding</keyword>
<feature type="binding site" evidence="4">
    <location>
        <begin position="1008"/>
        <end position="1015"/>
    </location>
    <ligand>
        <name>ATP</name>
        <dbReference type="ChEBI" id="CHEBI:30616"/>
    </ligand>
</feature>
<name>A0A495Y1T3_9MICO</name>
<dbReference type="SMART" id="SM00382">
    <property type="entry name" value="AAA"/>
    <property type="match status" value="3"/>
</dbReference>
<evidence type="ECO:0000256" key="1">
    <source>
        <dbReference type="ARBA" id="ARBA00022553"/>
    </source>
</evidence>
<evidence type="ECO:0000256" key="2">
    <source>
        <dbReference type="ARBA" id="ARBA00022741"/>
    </source>
</evidence>
<dbReference type="InterPro" id="IPR050206">
    <property type="entry name" value="FtsK/SpoIIIE/SftA"/>
</dbReference>
<feature type="coiled-coil region" evidence="5">
    <location>
        <begin position="283"/>
        <end position="317"/>
    </location>
</feature>
<dbReference type="InterPro" id="IPR008984">
    <property type="entry name" value="SMAD_FHA_dom_sf"/>
</dbReference>
<comment type="caution">
    <text evidence="10">The sequence shown here is derived from an EMBL/GenBank/DDBJ whole genome shotgun (WGS) entry which is preliminary data.</text>
</comment>
<feature type="region of interest" description="Disordered" evidence="6">
    <location>
        <begin position="358"/>
        <end position="380"/>
    </location>
</feature>
<feature type="binding site" evidence="4">
    <location>
        <begin position="660"/>
        <end position="667"/>
    </location>
    <ligand>
        <name>ATP</name>
        <dbReference type="ChEBI" id="CHEBI:30616"/>
    </ligand>
</feature>
<keyword evidence="7" id="KW-0812">Transmembrane</keyword>
<evidence type="ECO:0000256" key="7">
    <source>
        <dbReference type="SAM" id="Phobius"/>
    </source>
</evidence>
<dbReference type="PROSITE" id="PS50006">
    <property type="entry name" value="FHA_DOMAIN"/>
    <property type="match status" value="1"/>
</dbReference>
<reference evidence="10 11" key="1">
    <citation type="submission" date="2018-10" db="EMBL/GenBank/DDBJ databases">
        <title>Sequencing the genomes of 1000 actinobacteria strains.</title>
        <authorList>
            <person name="Klenk H.-P."/>
        </authorList>
    </citation>
    <scope>NUCLEOTIDE SEQUENCE [LARGE SCALE GENOMIC DNA]</scope>
    <source>
        <strain evidence="10 11">DSM 44267</strain>
    </source>
</reference>
<dbReference type="Proteomes" id="UP000278440">
    <property type="component" value="Unassembled WGS sequence"/>
</dbReference>
<dbReference type="SMART" id="SM00240">
    <property type="entry name" value="FHA"/>
    <property type="match status" value="1"/>
</dbReference>
<dbReference type="GO" id="GO:0003677">
    <property type="term" value="F:DNA binding"/>
    <property type="evidence" value="ECO:0007669"/>
    <property type="project" value="InterPro"/>
</dbReference>
<keyword evidence="11" id="KW-1185">Reference proteome</keyword>
<feature type="domain" description="FHA" evidence="8">
    <location>
        <begin position="117"/>
        <end position="166"/>
    </location>
</feature>
<dbReference type="Gene3D" id="3.40.50.300">
    <property type="entry name" value="P-loop containing nucleotide triphosphate hydrolases"/>
    <property type="match status" value="3"/>
</dbReference>